<evidence type="ECO:0000256" key="5">
    <source>
        <dbReference type="ARBA" id="ARBA00022833"/>
    </source>
</evidence>
<evidence type="ECO:0000313" key="15">
    <source>
        <dbReference type="RefSeq" id="XP_034117452.1"/>
    </source>
</evidence>
<name>A0A6P8ZF33_DROAB</name>
<evidence type="ECO:0000256" key="2">
    <source>
        <dbReference type="ARBA" id="ARBA00022723"/>
    </source>
</evidence>
<feature type="domain" description="C2H2-type" evidence="12">
    <location>
        <begin position="323"/>
        <end position="350"/>
    </location>
</feature>
<dbReference type="FunFam" id="3.30.160.60:FF:002460">
    <property type="entry name" value="Zgc:174574"/>
    <property type="match status" value="1"/>
</dbReference>
<keyword evidence="6" id="KW-0805">Transcription regulation</keyword>
<dbReference type="GO" id="GO:0005634">
    <property type="term" value="C:nucleus"/>
    <property type="evidence" value="ECO:0007669"/>
    <property type="project" value="UniProtKB-SubCell"/>
</dbReference>
<keyword evidence="8" id="KW-0804">Transcription</keyword>
<dbReference type="SUPFAM" id="SSF57667">
    <property type="entry name" value="beta-beta-alpha zinc fingers"/>
    <property type="match status" value="3"/>
</dbReference>
<dbReference type="PANTHER" id="PTHR16515:SF49">
    <property type="entry name" value="GASTRULA ZINC FINGER PROTEIN XLCGF49.1-LIKE-RELATED"/>
    <property type="match status" value="1"/>
</dbReference>
<dbReference type="InterPro" id="IPR036236">
    <property type="entry name" value="Znf_C2H2_sf"/>
</dbReference>
<keyword evidence="9" id="KW-0539">Nucleus</keyword>
<dbReference type="CTD" id="41394"/>
<organism evidence="14 15">
    <name type="scientific">Drosophila albomicans</name>
    <name type="common">Fruit fly</name>
    <dbReference type="NCBI Taxonomy" id="7291"/>
    <lineage>
        <taxon>Eukaryota</taxon>
        <taxon>Metazoa</taxon>
        <taxon>Ecdysozoa</taxon>
        <taxon>Arthropoda</taxon>
        <taxon>Hexapoda</taxon>
        <taxon>Insecta</taxon>
        <taxon>Pterygota</taxon>
        <taxon>Neoptera</taxon>
        <taxon>Endopterygota</taxon>
        <taxon>Diptera</taxon>
        <taxon>Brachycera</taxon>
        <taxon>Muscomorpha</taxon>
        <taxon>Ephydroidea</taxon>
        <taxon>Drosophilidae</taxon>
        <taxon>Drosophila</taxon>
    </lineage>
</organism>
<keyword evidence="2 11" id="KW-0479">Metal-binding</keyword>
<evidence type="ECO:0000259" key="12">
    <source>
        <dbReference type="PROSITE" id="PS50157"/>
    </source>
</evidence>
<dbReference type="AlphaFoldDB" id="A0A6P8ZF33"/>
<dbReference type="FunFam" id="3.30.160.60:FF:001049">
    <property type="entry name" value="zinc finger protein 319"/>
    <property type="match status" value="1"/>
</dbReference>
<dbReference type="InterPro" id="IPR013087">
    <property type="entry name" value="Znf_C2H2_type"/>
</dbReference>
<evidence type="ECO:0000256" key="6">
    <source>
        <dbReference type="ARBA" id="ARBA00023015"/>
    </source>
</evidence>
<evidence type="ECO:0000256" key="8">
    <source>
        <dbReference type="ARBA" id="ARBA00023163"/>
    </source>
</evidence>
<keyword evidence="4 10" id="KW-0863">Zinc-finger</keyword>
<proteinExistence type="predicted"/>
<evidence type="ECO:0000256" key="9">
    <source>
        <dbReference type="ARBA" id="ARBA00023242"/>
    </source>
</evidence>
<comment type="subcellular location">
    <subcellularLocation>
        <location evidence="1">Nucleus</location>
    </subcellularLocation>
</comment>
<evidence type="ECO:0000256" key="4">
    <source>
        <dbReference type="ARBA" id="ARBA00022771"/>
    </source>
</evidence>
<dbReference type="GO" id="GO:0003677">
    <property type="term" value="F:DNA binding"/>
    <property type="evidence" value="ECO:0007669"/>
    <property type="project" value="UniProtKB-KW"/>
</dbReference>
<dbReference type="SMART" id="SM00355">
    <property type="entry name" value="ZnF_C2H2"/>
    <property type="match status" value="5"/>
</dbReference>
<dbReference type="InterPro" id="IPR050331">
    <property type="entry name" value="Zinc_finger"/>
</dbReference>
<dbReference type="OrthoDB" id="6077919at2759"/>
<dbReference type="Gene3D" id="3.40.1800.20">
    <property type="match status" value="1"/>
</dbReference>
<feature type="domain" description="C2H2-type" evidence="12">
    <location>
        <begin position="295"/>
        <end position="322"/>
    </location>
</feature>
<dbReference type="SUPFAM" id="SSF57716">
    <property type="entry name" value="Glucocorticoid receptor-like (DNA-binding domain)"/>
    <property type="match status" value="1"/>
</dbReference>
<dbReference type="GO" id="GO:0006355">
    <property type="term" value="P:regulation of DNA-templated transcription"/>
    <property type="evidence" value="ECO:0007669"/>
    <property type="project" value="UniProtKB-ARBA"/>
</dbReference>
<evidence type="ECO:0000256" key="3">
    <source>
        <dbReference type="ARBA" id="ARBA00022737"/>
    </source>
</evidence>
<evidence type="ECO:0000256" key="11">
    <source>
        <dbReference type="PROSITE-ProRule" id="PRU01263"/>
    </source>
</evidence>
<dbReference type="PROSITE" id="PS00028">
    <property type="entry name" value="ZINC_FINGER_C2H2_1"/>
    <property type="match status" value="5"/>
</dbReference>
<sequence length="397" mass="44862">MEICIKWSMCRTCTNDTGALLQPLFDDPKVAQQLQQYAGVELKADDGLPDQICTVCVANLDLVHTFLTGCKKADEHLRNVVRRTMSSRSCFPKVSLESEEKPVKVATEARQRKQIISERNAKSLLTSRAKEAADETVLISSAVKELELSKITAKSRIDDEQYVVVMNPATTTDTDDSEYIITDHHYEEDDEQIEENNLPADERSSADLVAAIKLEQETAVATHSIDLGAACEPSNFPKHSCSKCGNSFPNRTQLKAHLRTHGKEKSFECELCGKRFNAACNLTTHIRTHTGEKPFECAHCSRRFADPSTHRKHERMHTNERPYACDICAKTFSLSTTLKAHFLSHSNEKPRKCHICNKGFRLPHQLKAHKKTHAHRFELGVTSYTQEEDEEDDYSRS</sequence>
<dbReference type="GeneID" id="117576635"/>
<dbReference type="Pfam" id="PF00096">
    <property type="entry name" value="zf-C2H2"/>
    <property type="match status" value="4"/>
</dbReference>
<gene>
    <name evidence="15" type="primary">LOC117576635</name>
</gene>
<dbReference type="PROSITE" id="PS50157">
    <property type="entry name" value="ZINC_FINGER_C2H2_2"/>
    <property type="match status" value="5"/>
</dbReference>
<dbReference type="RefSeq" id="XP_034117452.1">
    <property type="nucleotide sequence ID" value="XM_034261561.2"/>
</dbReference>
<evidence type="ECO:0000256" key="1">
    <source>
        <dbReference type="ARBA" id="ARBA00004123"/>
    </source>
</evidence>
<dbReference type="SMART" id="SM00868">
    <property type="entry name" value="zf-AD"/>
    <property type="match status" value="1"/>
</dbReference>
<dbReference type="Proteomes" id="UP000515160">
    <property type="component" value="Chromosome 2R"/>
</dbReference>
<evidence type="ECO:0000313" key="14">
    <source>
        <dbReference type="Proteomes" id="UP000515160"/>
    </source>
</evidence>
<feature type="binding site" evidence="11">
    <location>
        <position position="10"/>
    </location>
    <ligand>
        <name>Zn(2+)</name>
        <dbReference type="ChEBI" id="CHEBI:29105"/>
    </ligand>
</feature>
<feature type="binding site" evidence="11">
    <location>
        <position position="53"/>
    </location>
    <ligand>
        <name>Zn(2+)</name>
        <dbReference type="ChEBI" id="CHEBI:29105"/>
    </ligand>
</feature>
<keyword evidence="5 11" id="KW-0862">Zinc</keyword>
<dbReference type="InterPro" id="IPR012934">
    <property type="entry name" value="Znf_AD"/>
</dbReference>
<feature type="domain" description="ZAD" evidence="13">
    <location>
        <begin position="8"/>
        <end position="80"/>
    </location>
</feature>
<feature type="binding site" evidence="11">
    <location>
        <position position="13"/>
    </location>
    <ligand>
        <name>Zn(2+)</name>
        <dbReference type="ChEBI" id="CHEBI:29105"/>
    </ligand>
</feature>
<evidence type="ECO:0000256" key="7">
    <source>
        <dbReference type="ARBA" id="ARBA00023125"/>
    </source>
</evidence>
<feature type="binding site" evidence="11">
    <location>
        <position position="56"/>
    </location>
    <ligand>
        <name>Zn(2+)</name>
        <dbReference type="ChEBI" id="CHEBI:29105"/>
    </ligand>
</feature>
<feature type="domain" description="C2H2-type" evidence="12">
    <location>
        <begin position="267"/>
        <end position="294"/>
    </location>
</feature>
<dbReference type="FunFam" id="3.30.160.60:FF:002343">
    <property type="entry name" value="Zinc finger protein 33A"/>
    <property type="match status" value="1"/>
</dbReference>
<dbReference type="Gene3D" id="3.30.160.60">
    <property type="entry name" value="Classic Zinc Finger"/>
    <property type="match status" value="5"/>
</dbReference>
<dbReference type="Pfam" id="PF07776">
    <property type="entry name" value="zf-AD"/>
    <property type="match status" value="1"/>
</dbReference>
<evidence type="ECO:0000259" key="13">
    <source>
        <dbReference type="PROSITE" id="PS51915"/>
    </source>
</evidence>
<keyword evidence="3" id="KW-0677">Repeat</keyword>
<dbReference type="GO" id="GO:0008270">
    <property type="term" value="F:zinc ion binding"/>
    <property type="evidence" value="ECO:0007669"/>
    <property type="project" value="UniProtKB-UniRule"/>
</dbReference>
<evidence type="ECO:0000256" key="10">
    <source>
        <dbReference type="PROSITE-ProRule" id="PRU00042"/>
    </source>
</evidence>
<dbReference type="FunFam" id="3.30.160.60:FF:000110">
    <property type="entry name" value="Zinc finger protein-like"/>
    <property type="match status" value="1"/>
</dbReference>
<dbReference type="PANTHER" id="PTHR16515">
    <property type="entry name" value="PR DOMAIN ZINC FINGER PROTEIN"/>
    <property type="match status" value="1"/>
</dbReference>
<feature type="domain" description="C2H2-type" evidence="12">
    <location>
        <begin position="239"/>
        <end position="266"/>
    </location>
</feature>
<accession>A0A6P8ZF33</accession>
<keyword evidence="7" id="KW-0238">DNA-binding</keyword>
<feature type="domain" description="C2H2-type" evidence="12">
    <location>
        <begin position="351"/>
        <end position="378"/>
    </location>
</feature>
<reference evidence="15" key="1">
    <citation type="submission" date="2025-08" db="UniProtKB">
        <authorList>
            <consortium name="RefSeq"/>
        </authorList>
    </citation>
    <scope>IDENTIFICATION</scope>
    <source>
        <strain evidence="15">15112-1751.03</strain>
        <tissue evidence="15">Whole Adult</tissue>
    </source>
</reference>
<keyword evidence="14" id="KW-1185">Reference proteome</keyword>
<protein>
    <submittedName>
        <fullName evidence="15">Zinc finger protein 572</fullName>
    </submittedName>
</protein>
<dbReference type="PROSITE" id="PS51915">
    <property type="entry name" value="ZAD"/>
    <property type="match status" value="1"/>
</dbReference>